<evidence type="ECO:0000313" key="8">
    <source>
        <dbReference type="EMBL" id="KAJ4841943.1"/>
    </source>
</evidence>
<evidence type="ECO:0000256" key="4">
    <source>
        <dbReference type="ARBA" id="ARBA00022833"/>
    </source>
</evidence>
<keyword evidence="3" id="KW-0863">Zinc-finger</keyword>
<dbReference type="PANTHER" id="PTHR46288">
    <property type="entry name" value="PHORBOL-ESTER/DAG-TYPE DOMAIN-CONTAINING PROTEIN"/>
    <property type="match status" value="1"/>
</dbReference>
<feature type="domain" description="Zinc finger PHD-type" evidence="7">
    <location>
        <begin position="282"/>
        <end position="344"/>
    </location>
</feature>
<dbReference type="InterPro" id="IPR002219">
    <property type="entry name" value="PKC_DAG/PE"/>
</dbReference>
<dbReference type="EMBL" id="JAKUCV010002639">
    <property type="protein sequence ID" value="KAJ4841943.1"/>
    <property type="molecule type" value="Genomic_DNA"/>
</dbReference>
<evidence type="ECO:0008006" key="10">
    <source>
        <dbReference type="Google" id="ProtNLM"/>
    </source>
</evidence>
<dbReference type="SMART" id="SM00249">
    <property type="entry name" value="PHD"/>
    <property type="match status" value="2"/>
</dbReference>
<dbReference type="SMART" id="SM00109">
    <property type="entry name" value="C1"/>
    <property type="match status" value="4"/>
</dbReference>
<organism evidence="8 9">
    <name type="scientific">Turnera subulata</name>
    <dbReference type="NCBI Taxonomy" id="218843"/>
    <lineage>
        <taxon>Eukaryota</taxon>
        <taxon>Viridiplantae</taxon>
        <taxon>Streptophyta</taxon>
        <taxon>Embryophyta</taxon>
        <taxon>Tracheophyta</taxon>
        <taxon>Spermatophyta</taxon>
        <taxon>Magnoliopsida</taxon>
        <taxon>eudicotyledons</taxon>
        <taxon>Gunneridae</taxon>
        <taxon>Pentapetalae</taxon>
        <taxon>rosids</taxon>
        <taxon>fabids</taxon>
        <taxon>Malpighiales</taxon>
        <taxon>Passifloraceae</taxon>
        <taxon>Turnera</taxon>
    </lineage>
</organism>
<comment type="caution">
    <text evidence="8">The sequence shown here is derived from an EMBL/GenBank/DDBJ whole genome shotgun (WGS) entry which is preliminary data.</text>
</comment>
<evidence type="ECO:0000256" key="3">
    <source>
        <dbReference type="ARBA" id="ARBA00022771"/>
    </source>
</evidence>
<reference evidence="8" key="2">
    <citation type="journal article" date="2023" name="Plants (Basel)">
        <title>Annotation of the Turnera subulata (Passifloraceae) Draft Genome Reveals the S-Locus Evolved after the Divergence of Turneroideae from Passifloroideae in a Stepwise Manner.</title>
        <authorList>
            <person name="Henning P.M."/>
            <person name="Roalson E.H."/>
            <person name="Mir W."/>
            <person name="McCubbin A.G."/>
            <person name="Shore J.S."/>
        </authorList>
    </citation>
    <scope>NUCLEOTIDE SEQUENCE</scope>
    <source>
        <strain evidence="8">F60SS</strain>
    </source>
</reference>
<dbReference type="OrthoDB" id="1650216at2759"/>
<keyword evidence="1" id="KW-0479">Metal-binding</keyword>
<keyword evidence="4" id="KW-0862">Zinc</keyword>
<feature type="domain" description="Phorbol-ester/DAG-type" evidence="6">
    <location>
        <begin position="89"/>
        <end position="130"/>
    </location>
</feature>
<dbReference type="Proteomes" id="UP001141552">
    <property type="component" value="Unassembled WGS sequence"/>
</dbReference>
<keyword evidence="9" id="KW-1185">Reference proteome</keyword>
<dbReference type="InterPro" id="IPR046349">
    <property type="entry name" value="C1-like_sf"/>
</dbReference>
<dbReference type="SUPFAM" id="SSF57889">
    <property type="entry name" value="Cysteine-rich domain"/>
    <property type="match status" value="3"/>
</dbReference>
<dbReference type="InterPro" id="IPR004146">
    <property type="entry name" value="DC1"/>
</dbReference>
<feature type="domain" description="Phorbol-ester/DAG-type" evidence="6">
    <location>
        <begin position="449"/>
        <end position="498"/>
    </location>
</feature>
<feature type="compositionally biased region" description="Basic and acidic residues" evidence="5">
    <location>
        <begin position="226"/>
        <end position="251"/>
    </location>
</feature>
<dbReference type="PANTHER" id="PTHR46288:SF80">
    <property type="entry name" value="CYSTEINE_HISTIDINE-RICH C1 DOMAIN FAMILY PROTEIN"/>
    <property type="match status" value="1"/>
</dbReference>
<evidence type="ECO:0000256" key="1">
    <source>
        <dbReference type="ARBA" id="ARBA00022723"/>
    </source>
</evidence>
<dbReference type="AlphaFoldDB" id="A0A9Q0G2D5"/>
<protein>
    <recommendedName>
        <fullName evidence="10">Phorbol-ester/DAG-type domain-containing protein</fullName>
    </recommendedName>
</protein>
<sequence length="511" mass="57857">MHPTSQSLVDAKRGRRIAPSAIKQFRPRVDVYVCDGCKSTCPFFVFHCKEESCDFKLDVQCALSLKESQGPAVEPTTIQHFLDPHGTLRSFYCRLQLNCEICSGSVTGLAYGCVECKTALHVSCAEYPQEILQHPYHPQHPLRVHVTDYEEPPNSLSKCMVCRSPLSYNPLYQCLPCGLALHMDCAHKSLFSSPLKHECHNHGLYYVIACDFLEDDIENNDDQEDKEPGSTESTTDKEDQDAESDHDREGDEDKDEEVSSEGSHDGDDEEASDLRVTDDHAKCNACNKYCVKSYYQCIECKFFTHLKCMGFPATLDHSCHFHPLTLVDKFVEDDSGVYYCHACGQERNSEYPVFLCKDMKCLDKAPYAAHIECVVSEETDTSLESGMPVKKRESYPAFVEFNEEMRKRQCKMQIENNDFNNDHVLTFLERGTTLWLCTELPVLIRHPLHTHHPLAILPANDYEGILCDGCGNFSYDGGYKCKTCKFTLDLKCASLTVDQLSNLQEMSGVLP</sequence>
<gene>
    <name evidence="8" type="ORF">Tsubulata_036171</name>
</gene>
<evidence type="ECO:0000259" key="6">
    <source>
        <dbReference type="SMART" id="SM00109"/>
    </source>
</evidence>
<name>A0A9Q0G2D5_9ROSI</name>
<evidence type="ECO:0000256" key="5">
    <source>
        <dbReference type="SAM" id="MobiDB-lite"/>
    </source>
</evidence>
<evidence type="ECO:0000256" key="2">
    <source>
        <dbReference type="ARBA" id="ARBA00022737"/>
    </source>
</evidence>
<dbReference type="InterPro" id="IPR001965">
    <property type="entry name" value="Znf_PHD"/>
</dbReference>
<reference evidence="8" key="1">
    <citation type="submission" date="2022-02" db="EMBL/GenBank/DDBJ databases">
        <authorList>
            <person name="Henning P.M."/>
            <person name="McCubbin A.G."/>
            <person name="Shore J.S."/>
        </authorList>
    </citation>
    <scope>NUCLEOTIDE SEQUENCE</scope>
    <source>
        <strain evidence="8">F60SS</strain>
        <tissue evidence="8">Leaves</tissue>
    </source>
</reference>
<keyword evidence="2" id="KW-0677">Repeat</keyword>
<feature type="domain" description="Phorbol-ester/DAG-type" evidence="6">
    <location>
        <begin position="270"/>
        <end position="319"/>
    </location>
</feature>
<dbReference type="Pfam" id="PF03107">
    <property type="entry name" value="C1_2"/>
    <property type="match status" value="2"/>
</dbReference>
<feature type="domain" description="Phorbol-ester/DAG-type" evidence="6">
    <location>
        <begin position="140"/>
        <end position="199"/>
    </location>
</feature>
<feature type="region of interest" description="Disordered" evidence="5">
    <location>
        <begin position="219"/>
        <end position="273"/>
    </location>
</feature>
<evidence type="ECO:0000259" key="7">
    <source>
        <dbReference type="SMART" id="SM00249"/>
    </source>
</evidence>
<feature type="domain" description="Zinc finger PHD-type" evidence="7">
    <location>
        <begin position="98"/>
        <end position="163"/>
    </location>
</feature>
<evidence type="ECO:0000313" key="9">
    <source>
        <dbReference type="Proteomes" id="UP001141552"/>
    </source>
</evidence>
<proteinExistence type="predicted"/>
<dbReference type="GO" id="GO:0008270">
    <property type="term" value="F:zinc ion binding"/>
    <property type="evidence" value="ECO:0007669"/>
    <property type="project" value="UniProtKB-KW"/>
</dbReference>
<accession>A0A9Q0G2D5</accession>
<dbReference type="Gene3D" id="3.30.60.20">
    <property type="match status" value="1"/>
</dbReference>